<keyword evidence="2" id="KW-0689">Ribosomal protein</keyword>
<reference evidence="2 3" key="1">
    <citation type="submission" date="2020-08" db="EMBL/GenBank/DDBJ databases">
        <title>Genomic Encyclopedia of Type Strains, Phase IV (KMG-IV): sequencing the most valuable type-strain genomes for metagenomic binning, comparative biology and taxonomic classification.</title>
        <authorList>
            <person name="Goeker M."/>
        </authorList>
    </citation>
    <scope>NUCLEOTIDE SEQUENCE [LARGE SCALE GENOMIC DNA]</scope>
    <source>
        <strain evidence="2 3">DSM 21769</strain>
    </source>
</reference>
<dbReference type="PROSITE" id="PS50965">
    <property type="entry name" value="NERD"/>
    <property type="match status" value="1"/>
</dbReference>
<gene>
    <name evidence="2" type="ORF">HNR44_001856</name>
</gene>
<accession>A0A841Q1P2</accession>
<evidence type="ECO:0000313" key="3">
    <source>
        <dbReference type="Proteomes" id="UP000568839"/>
    </source>
</evidence>
<keyword evidence="2" id="KW-0687">Ribonucleoprotein</keyword>
<dbReference type="GO" id="GO:0005840">
    <property type="term" value="C:ribosome"/>
    <property type="evidence" value="ECO:0007669"/>
    <property type="project" value="UniProtKB-KW"/>
</dbReference>
<evidence type="ECO:0000259" key="1">
    <source>
        <dbReference type="PROSITE" id="PS50965"/>
    </source>
</evidence>
<keyword evidence="3" id="KW-1185">Reference proteome</keyword>
<organism evidence="2 3">
    <name type="scientific">Geomicrobium halophilum</name>
    <dbReference type="NCBI Taxonomy" id="549000"/>
    <lineage>
        <taxon>Bacteria</taxon>
        <taxon>Bacillati</taxon>
        <taxon>Bacillota</taxon>
        <taxon>Bacilli</taxon>
        <taxon>Bacillales</taxon>
        <taxon>Geomicrobium</taxon>
    </lineage>
</organism>
<dbReference type="AlphaFoldDB" id="A0A841Q1P2"/>
<evidence type="ECO:0000313" key="2">
    <source>
        <dbReference type="EMBL" id="MBB6449878.1"/>
    </source>
</evidence>
<feature type="domain" description="NERD" evidence="1">
    <location>
        <begin position="41"/>
        <end position="157"/>
    </location>
</feature>
<name>A0A841Q1P2_9BACL</name>
<dbReference type="InterPro" id="IPR011528">
    <property type="entry name" value="NERD"/>
</dbReference>
<dbReference type="Pfam" id="PF08378">
    <property type="entry name" value="NERD"/>
    <property type="match status" value="1"/>
</dbReference>
<dbReference type="Proteomes" id="UP000568839">
    <property type="component" value="Unassembled WGS sequence"/>
</dbReference>
<sequence>MVIKPRTYPEKLLQLEALQRRLPSTHPQMGAITTEFSQYDAGWYGEKSMDYYYRNLDFLEPLFLHNVRLFYRGYYFQIDTLLLTPYFFLILEIKNITGKLIFDHEHHQVLRRSHEVEEVFPDPVVQADQQRSFLSDWLHERFTDFPYLYNIAVIANTNAILTTASQSHPNHQRVIRPTALRENVAAFHKNSKKRYPRSMIRNIAQTIYENSTPEQYCAINKYKISKRDIKEGVLCTECKNTTMMWRHGRWKCPRCEKVSRHAHRMALRDYAKLVSPEIRSKECRVYLHLPTTDSAKRLLRKMKLPHNGGTKGRRYDLSSLG</sequence>
<proteinExistence type="predicted"/>
<dbReference type="RefSeq" id="WP_184403819.1">
    <property type="nucleotide sequence ID" value="NZ_JACHHJ010000002.1"/>
</dbReference>
<protein>
    <submittedName>
        <fullName evidence="2">Ribosomal protein S27AE</fullName>
    </submittedName>
</protein>
<dbReference type="EMBL" id="JACHHJ010000002">
    <property type="protein sequence ID" value="MBB6449878.1"/>
    <property type="molecule type" value="Genomic_DNA"/>
</dbReference>
<comment type="caution">
    <text evidence="2">The sequence shown here is derived from an EMBL/GenBank/DDBJ whole genome shotgun (WGS) entry which is preliminary data.</text>
</comment>